<dbReference type="SUPFAM" id="SSF49265">
    <property type="entry name" value="Fibronectin type III"/>
    <property type="match status" value="1"/>
</dbReference>
<feature type="chain" id="PRO_5035224010" evidence="1">
    <location>
        <begin position="24"/>
        <end position="569"/>
    </location>
</feature>
<proteinExistence type="predicted"/>
<protein>
    <submittedName>
        <fullName evidence="3">Fibronectin type III domain-containing protein</fullName>
    </submittedName>
</protein>
<evidence type="ECO:0000259" key="2">
    <source>
        <dbReference type="PROSITE" id="PS50853"/>
    </source>
</evidence>
<feature type="signal peptide" evidence="1">
    <location>
        <begin position="1"/>
        <end position="23"/>
    </location>
</feature>
<dbReference type="PROSITE" id="PS51257">
    <property type="entry name" value="PROKAR_LIPOPROTEIN"/>
    <property type="match status" value="1"/>
</dbReference>
<dbReference type="SMART" id="SM00060">
    <property type="entry name" value="FN3"/>
    <property type="match status" value="1"/>
</dbReference>
<evidence type="ECO:0000313" key="3">
    <source>
        <dbReference type="EMBL" id="MBJ6725071.1"/>
    </source>
</evidence>
<gene>
    <name evidence="3" type="ORF">JFN93_10160</name>
</gene>
<organism evidence="3 4">
    <name type="scientific">Geomesophilobacter sediminis</name>
    <dbReference type="NCBI Taxonomy" id="2798584"/>
    <lineage>
        <taxon>Bacteria</taxon>
        <taxon>Pseudomonadati</taxon>
        <taxon>Thermodesulfobacteriota</taxon>
        <taxon>Desulfuromonadia</taxon>
        <taxon>Geobacterales</taxon>
        <taxon>Geobacteraceae</taxon>
        <taxon>Geomesophilobacter</taxon>
    </lineage>
</organism>
<sequence length="569" mass="61307">MTLTLKLAAALLLALLALSGCNAAQGDAWRYDPGIPAQVSGLKAESGDRLVTLSWTGNPTATSYNVYFVSEIGAQQVTRGNGYRINTPMSSLVIGSLDNHTVYHFMVTALNRDGESVDSVQVSVAPGPIADADLTGVWYFHTLVTGPEAKWEQGTLTVDADHTAVVSAFSDSSGSTQAPPGFALTVDGTGALAQSGSGAWVDFHGAMGARKNLMTATWSPTLQSRAITIFQKKKAATDPDYTIDDISGTGSGQNPSNPYLQGNGPTRFVYHQLYSGASNEWEYCNAKVGQHGNIWLDQYKDVIYWDFSTPASKTVNYDYLWKVTSVGIDPDGLVSEYWNFTDIVDPVTIPSFNTLVPRSPHEVVFTGRMTADRTVVIGVGTTTDALGNNPRYFLRIMQLCFIPTDQALPQPGVNDLAGSYKFARLAATTPAVGAGTASWAYGTFSVGSSGAANFTSYADSGGSSQLSDTFTLALYPDPNPDQKSYTDFANFTTPAQDGRPHYYGTDGTPLRRYYDFASYGSTVAVPSTWRLEDTGTRYYNEHGSLSYNRDLFVMTRTDASGYGMLVGLK</sequence>
<dbReference type="InterPro" id="IPR013783">
    <property type="entry name" value="Ig-like_fold"/>
</dbReference>
<evidence type="ECO:0000256" key="1">
    <source>
        <dbReference type="SAM" id="SignalP"/>
    </source>
</evidence>
<dbReference type="AlphaFoldDB" id="A0A8J7LYH3"/>
<dbReference type="InterPro" id="IPR036116">
    <property type="entry name" value="FN3_sf"/>
</dbReference>
<dbReference type="EMBL" id="JAEMHM010000007">
    <property type="protein sequence ID" value="MBJ6725071.1"/>
    <property type="molecule type" value="Genomic_DNA"/>
</dbReference>
<evidence type="ECO:0000313" key="4">
    <source>
        <dbReference type="Proteomes" id="UP000636888"/>
    </source>
</evidence>
<keyword evidence="1" id="KW-0732">Signal</keyword>
<reference evidence="3" key="1">
    <citation type="submission" date="2020-12" db="EMBL/GenBank/DDBJ databases">
        <title>Geomonas sp. Red875, isolated from river sediment.</title>
        <authorList>
            <person name="Xu Z."/>
            <person name="Zhang Z."/>
            <person name="Masuda Y."/>
            <person name="Itoh H."/>
            <person name="Senoo K."/>
        </authorList>
    </citation>
    <scope>NUCLEOTIDE SEQUENCE</scope>
    <source>
        <strain evidence="3">Red875</strain>
    </source>
</reference>
<comment type="caution">
    <text evidence="3">The sequence shown here is derived from an EMBL/GenBank/DDBJ whole genome shotgun (WGS) entry which is preliminary data.</text>
</comment>
<dbReference type="Gene3D" id="2.60.40.10">
    <property type="entry name" value="Immunoglobulins"/>
    <property type="match status" value="1"/>
</dbReference>
<dbReference type="InterPro" id="IPR003961">
    <property type="entry name" value="FN3_dom"/>
</dbReference>
<dbReference type="CDD" id="cd00063">
    <property type="entry name" value="FN3"/>
    <property type="match status" value="1"/>
</dbReference>
<name>A0A8J7LYH3_9BACT</name>
<dbReference type="RefSeq" id="WP_199383959.1">
    <property type="nucleotide sequence ID" value="NZ_JAEMHM010000007.1"/>
</dbReference>
<keyword evidence="4" id="KW-1185">Reference proteome</keyword>
<dbReference type="PROSITE" id="PS50853">
    <property type="entry name" value="FN3"/>
    <property type="match status" value="1"/>
</dbReference>
<dbReference type="Proteomes" id="UP000636888">
    <property type="component" value="Unassembled WGS sequence"/>
</dbReference>
<feature type="domain" description="Fibronectin type-III" evidence="2">
    <location>
        <begin position="35"/>
        <end position="129"/>
    </location>
</feature>
<accession>A0A8J7LYH3</accession>